<dbReference type="STRING" id="293826.Amet_1441"/>
<dbReference type="HOGENOM" id="CLU_064289_0_0_9"/>
<dbReference type="EMBL" id="CP000724">
    <property type="protein sequence ID" value="ABR47640.1"/>
    <property type="molecule type" value="Genomic_DNA"/>
</dbReference>
<dbReference type="AlphaFoldDB" id="A6TN72"/>
<dbReference type="InterPro" id="IPR021133">
    <property type="entry name" value="HEAT_type_2"/>
</dbReference>
<dbReference type="Gene3D" id="1.25.40.290">
    <property type="entry name" value="ARM repeat domains"/>
    <property type="match status" value="1"/>
</dbReference>
<name>A6TN72_ALKMQ</name>
<evidence type="ECO:0000313" key="1">
    <source>
        <dbReference type="EMBL" id="ABR47640.1"/>
    </source>
</evidence>
<accession>A6TN72</accession>
<keyword evidence="2" id="KW-1185">Reference proteome</keyword>
<sequence length="356" mass="42175">MAELLKNLYSKTFIESFSVSLEQTLSKFDRESFVNDVMSDDWDEKELKQRMKHIAVVLKTYLHNDYEKDIQTIILIINQIRKSGLKEESIEYMFFPEFIERYGLDYFDISINAIEEITQFTSCEFAIRPFIKKYPEKTMSVMLDWSYHSNHLVRRLSSEGCRPRLPWAMALPDFKLNPQPILPILENLKNDTSEFVRRSVANNLNDIAKDHPNIVIEISKMWKGDNKETDWIVKHGCRTLLKQANHEALKLFGFENGVNCKITKFEIHSDAIKIGDNLEFSFELMNDTDKELKLRIEYGIYYMKANGKWNRKLFKITENTYKNNATYTFKRKQSFRNLTTRKHYLGDHKIAYSFQS</sequence>
<dbReference type="OrthoDB" id="9797162at2"/>
<proteinExistence type="predicted"/>
<dbReference type="SUPFAM" id="SSF48371">
    <property type="entry name" value="ARM repeat"/>
    <property type="match status" value="1"/>
</dbReference>
<dbReference type="eggNOG" id="COG4335">
    <property type="taxonomic scope" value="Bacteria"/>
</dbReference>
<dbReference type="Pfam" id="PF08713">
    <property type="entry name" value="DNA_alkylation"/>
    <property type="match status" value="1"/>
</dbReference>
<reference evidence="2" key="1">
    <citation type="journal article" date="2016" name="Genome Announc.">
        <title>Complete genome sequence of Alkaliphilus metalliredigens strain QYMF, an alkaliphilic and metal-reducing bacterium isolated from borax-contaminated leachate ponds.</title>
        <authorList>
            <person name="Hwang C."/>
            <person name="Copeland A."/>
            <person name="Lucas S."/>
            <person name="Lapidus A."/>
            <person name="Barry K."/>
            <person name="Detter J.C."/>
            <person name="Glavina Del Rio T."/>
            <person name="Hammon N."/>
            <person name="Israni S."/>
            <person name="Dalin E."/>
            <person name="Tice H."/>
            <person name="Pitluck S."/>
            <person name="Chertkov O."/>
            <person name="Brettin T."/>
            <person name="Bruce D."/>
            <person name="Han C."/>
            <person name="Schmutz J."/>
            <person name="Larimer F."/>
            <person name="Land M.L."/>
            <person name="Hauser L."/>
            <person name="Kyrpides N."/>
            <person name="Mikhailova N."/>
            <person name="Ye Q."/>
            <person name="Zhou J."/>
            <person name="Richardson P."/>
            <person name="Fields M.W."/>
        </authorList>
    </citation>
    <scope>NUCLEOTIDE SEQUENCE [LARGE SCALE GENOMIC DNA]</scope>
    <source>
        <strain evidence="2">QYMF</strain>
    </source>
</reference>
<gene>
    <name evidence="1" type="ordered locus">Amet_1441</name>
</gene>
<dbReference type="InterPro" id="IPR014825">
    <property type="entry name" value="DNA_alkylation"/>
</dbReference>
<dbReference type="InterPro" id="IPR016024">
    <property type="entry name" value="ARM-type_fold"/>
</dbReference>
<dbReference type="PROSITE" id="PS50077">
    <property type="entry name" value="HEAT_REPEAT"/>
    <property type="match status" value="1"/>
</dbReference>
<dbReference type="RefSeq" id="WP_012062681.1">
    <property type="nucleotide sequence ID" value="NC_009633.1"/>
</dbReference>
<organism evidence="1 2">
    <name type="scientific">Alkaliphilus metalliredigens (strain QYMF)</name>
    <dbReference type="NCBI Taxonomy" id="293826"/>
    <lineage>
        <taxon>Bacteria</taxon>
        <taxon>Bacillati</taxon>
        <taxon>Bacillota</taxon>
        <taxon>Clostridia</taxon>
        <taxon>Peptostreptococcales</taxon>
        <taxon>Natronincolaceae</taxon>
        <taxon>Alkaliphilus</taxon>
    </lineage>
</organism>
<dbReference type="Proteomes" id="UP000001572">
    <property type="component" value="Chromosome"/>
</dbReference>
<dbReference type="KEGG" id="amt:Amet_1441"/>
<evidence type="ECO:0000313" key="2">
    <source>
        <dbReference type="Proteomes" id="UP000001572"/>
    </source>
</evidence>
<protein>
    <submittedName>
        <fullName evidence="1">HEAT domain containing protein</fullName>
    </submittedName>
</protein>